<protein>
    <submittedName>
        <fullName evidence="1">Uncharacterized protein</fullName>
    </submittedName>
</protein>
<evidence type="ECO:0000313" key="1">
    <source>
        <dbReference type="EMBL" id="ARE29791.1"/>
    </source>
</evidence>
<accession>A0A1V0PKQ8</accession>
<proteinExistence type="predicted"/>
<dbReference type="EMBL" id="KY214421">
    <property type="protein sequence ID" value="ARE29791.1"/>
    <property type="molecule type" value="Genomic_DNA"/>
</dbReference>
<reference evidence="1" key="1">
    <citation type="journal article" date="2017" name="Microbiol. Res.">
        <title>Identification of putative effector genes and their transcripts in three strains related to 'Candidatus Phytoplasma aurantifolia'.</title>
        <authorList>
            <person name="Anabestani A."/>
            <person name="Izadpanah K."/>
            <person name="Abba S."/>
            <person name="Galetto L."/>
            <person name="Ghorbani A."/>
            <person name="Palermo S."/>
            <person name="Siampour M."/>
            <person name="Veratti F."/>
            <person name="Marzachi C."/>
        </authorList>
    </citation>
    <scope>NUCLEOTIDE SEQUENCE</scope>
    <source>
        <strain evidence="1">FBP</strain>
    </source>
</reference>
<sequence length="146" mass="16605">MSIKAYDEGLYFDQFSKASNDKKEKVLSLTQYLIIKDSKKISPAVKGALSEFLTTVFQDIFGIQEWDYNDPDFSKFAVFDCDADLPSTYYSSILPNEIQTYYVTKVIKLIDDKADPTYSDSITKILTNTYISQKVQKAISDLTNNA</sequence>
<organism evidence="1">
    <name type="scientific">Faba bean phyllody phytoplasma</name>
    <dbReference type="NCBI Taxonomy" id="33928"/>
    <lineage>
        <taxon>Bacteria</taxon>
        <taxon>Bacillati</taxon>
        <taxon>Mycoplasmatota</taxon>
        <taxon>Mollicutes</taxon>
        <taxon>Acholeplasmatales</taxon>
        <taxon>Acholeplasmataceae</taxon>
        <taxon>Candidatus Phytoplasma</taxon>
        <taxon>16SrII (Peanut WB group)</taxon>
    </lineage>
</organism>
<dbReference type="AlphaFoldDB" id="A0A1V0PKQ8"/>
<name>A0A1V0PKQ8_9MOLU</name>